<dbReference type="Pfam" id="PF16026">
    <property type="entry name" value="MIEAP"/>
    <property type="match status" value="1"/>
</dbReference>
<feature type="region of interest" description="Disordered" evidence="1">
    <location>
        <begin position="1"/>
        <end position="33"/>
    </location>
</feature>
<dbReference type="EMBL" id="CP111017">
    <property type="protein sequence ID" value="WAR09203.1"/>
    <property type="molecule type" value="Genomic_DNA"/>
</dbReference>
<feature type="compositionally biased region" description="Basic and acidic residues" evidence="1">
    <location>
        <begin position="250"/>
        <end position="345"/>
    </location>
</feature>
<feature type="compositionally biased region" description="Basic and acidic residues" evidence="1">
    <location>
        <begin position="208"/>
        <end position="226"/>
    </location>
</feature>
<evidence type="ECO:0000256" key="1">
    <source>
        <dbReference type="SAM" id="MobiDB-lite"/>
    </source>
</evidence>
<dbReference type="Proteomes" id="UP001164746">
    <property type="component" value="Chromosome 6"/>
</dbReference>
<reference evidence="3" key="1">
    <citation type="submission" date="2022-11" db="EMBL/GenBank/DDBJ databases">
        <title>Centuries of genome instability and evolution in soft-shell clam transmissible cancer (bioRxiv).</title>
        <authorList>
            <person name="Hart S.F.M."/>
            <person name="Yonemitsu M.A."/>
            <person name="Giersch R.M."/>
            <person name="Beal B.F."/>
            <person name="Arriagada G."/>
            <person name="Davis B.W."/>
            <person name="Ostrander E.A."/>
            <person name="Goff S.P."/>
            <person name="Metzger M.J."/>
        </authorList>
    </citation>
    <scope>NUCLEOTIDE SEQUENCE</scope>
    <source>
        <strain evidence="3">MELC-2E11</strain>
        <tissue evidence="3">Siphon/mantle</tissue>
    </source>
</reference>
<protein>
    <recommendedName>
        <fullName evidence="2">Mitochondria-eating protein C-terminal domain-containing protein</fullName>
    </recommendedName>
</protein>
<proteinExistence type="predicted"/>
<evidence type="ECO:0000313" key="3">
    <source>
        <dbReference type="EMBL" id="WAR09203.1"/>
    </source>
</evidence>
<feature type="compositionally biased region" description="Basic and acidic residues" evidence="1">
    <location>
        <begin position="180"/>
        <end position="200"/>
    </location>
</feature>
<keyword evidence="4" id="KW-1185">Reference proteome</keyword>
<sequence>MRDISHLLNMRKGKESKVIKKSSGPSLDKLQKENEDLRKQLRVASGQLAYLRENLDPSAFRKAAGITSMDGNHIYDDALKSAEEMINKQKCELEELQRNKQSQVKEMDGKTRNEKDVSKTQKRKDVDVQKEKSTLSDEIKRLKDENEKITKDAKLDLEQTKQKLSISLDEEKRLNDEIKRLKDENEKITKDAKLDLEQTKQKLSISLEEEKRLKKRVDENHAKADRNNTNASQSSSSESEKNNVAQAKSTWERKYDETLKKHQAEMDKLQKENDATLDKKDKKYDETLKKHHEEMEKLRKENDATLDKRDKKYDETLKKHHEEMEKLRNENDATLNKRDKEKETLTKQLAKVQGENKDILRKKEGEISKLQDEKKDLEKEISQMKKDLEKKKASPARRDQTHDEGNEEFRKKLKDAQEEITELRNRTSTVDVTRNKLLKEMQKSFAPLLVEDVYKNLVQKNKLKLPKNTERFYRSCVELCWLMSVQDPPVVFDTPKTGGKFDSDRYRTYTKTGNQLDYVVWPPMLLHAGGPLLAKGVAQGK</sequence>
<evidence type="ECO:0000259" key="2">
    <source>
        <dbReference type="Pfam" id="PF16026"/>
    </source>
</evidence>
<feature type="domain" description="Mitochondria-eating protein C-terminal" evidence="2">
    <location>
        <begin position="409"/>
        <end position="538"/>
    </location>
</feature>
<feature type="region of interest" description="Disordered" evidence="1">
    <location>
        <begin position="93"/>
        <end position="134"/>
    </location>
</feature>
<feature type="region of interest" description="Disordered" evidence="1">
    <location>
        <begin position="385"/>
        <end position="411"/>
    </location>
</feature>
<name>A0ABY7EKP1_MYAAR</name>
<feature type="region of interest" description="Disordered" evidence="1">
    <location>
        <begin position="180"/>
        <end position="367"/>
    </location>
</feature>
<accession>A0ABY7EKP1</accession>
<feature type="compositionally biased region" description="Basic and acidic residues" evidence="1">
    <location>
        <begin position="354"/>
        <end position="367"/>
    </location>
</feature>
<feature type="compositionally biased region" description="Low complexity" evidence="1">
    <location>
        <begin position="227"/>
        <end position="237"/>
    </location>
</feature>
<organism evidence="3 4">
    <name type="scientific">Mya arenaria</name>
    <name type="common">Soft-shell clam</name>
    <dbReference type="NCBI Taxonomy" id="6604"/>
    <lineage>
        <taxon>Eukaryota</taxon>
        <taxon>Metazoa</taxon>
        <taxon>Spiralia</taxon>
        <taxon>Lophotrochozoa</taxon>
        <taxon>Mollusca</taxon>
        <taxon>Bivalvia</taxon>
        <taxon>Autobranchia</taxon>
        <taxon>Heteroconchia</taxon>
        <taxon>Euheterodonta</taxon>
        <taxon>Imparidentia</taxon>
        <taxon>Neoheterodontei</taxon>
        <taxon>Myida</taxon>
        <taxon>Myoidea</taxon>
        <taxon>Myidae</taxon>
        <taxon>Mya</taxon>
    </lineage>
</organism>
<dbReference type="InterPro" id="IPR031981">
    <property type="entry name" value="MIEAP_C"/>
</dbReference>
<gene>
    <name evidence="3" type="ORF">MAR_019161</name>
</gene>
<evidence type="ECO:0000313" key="4">
    <source>
        <dbReference type="Proteomes" id="UP001164746"/>
    </source>
</evidence>